<dbReference type="OrthoDB" id="324900at2"/>
<sequence>MKPNLFTETAKGKITKSIILLILIALMLLFLGTLIGGLSLVPITLIYYLGHGFPAPSPSGEIQTSLPFSTDVSTLIELFAFLGIYLTVFGWVKWVEKRPISSMGLFKKDAGRELAKGWLVGAGLFSIMVVLLSLFGMVDLEKINISAKSLGFLLLYVFAWQIQSGAEELLTRGWLMPAVASHHRKFTAVMVASLLFGLLHLPNAHVTILSLLVVILFGLMMCLYVVWKGNIWGVFGLHAAWNCFQGSVFGIPVSGTAVLPSSIIQLKLKGASYLSGGAFGVEGSILTVFVLSLVCLYLYLKIRKGVVVP</sequence>
<dbReference type="eggNOG" id="COG1266">
    <property type="taxonomic scope" value="Bacteria"/>
</dbReference>
<name>G5JMJ2_STRCG</name>
<dbReference type="GO" id="GO:0006508">
    <property type="term" value="P:proteolysis"/>
    <property type="evidence" value="ECO:0007669"/>
    <property type="project" value="UniProtKB-KW"/>
</dbReference>
<dbReference type="Pfam" id="PF02517">
    <property type="entry name" value="Rce1-like"/>
    <property type="match status" value="1"/>
</dbReference>
<feature type="transmembrane region" description="Helical" evidence="2">
    <location>
        <begin position="75"/>
        <end position="96"/>
    </location>
</feature>
<evidence type="ECO:0000313" key="4">
    <source>
        <dbReference type="EMBL" id="EHI73822.1"/>
    </source>
</evidence>
<feature type="transmembrane region" description="Helical" evidence="2">
    <location>
        <begin position="279"/>
        <end position="300"/>
    </location>
</feature>
<dbReference type="GO" id="GO:0004175">
    <property type="term" value="F:endopeptidase activity"/>
    <property type="evidence" value="ECO:0007669"/>
    <property type="project" value="UniProtKB-ARBA"/>
</dbReference>
<keyword evidence="5" id="KW-1185">Reference proteome</keyword>
<keyword evidence="4" id="KW-0378">Hydrolase</keyword>
<reference evidence="4" key="1">
    <citation type="submission" date="2011-07" db="EMBL/GenBank/DDBJ databases">
        <authorList>
            <person name="Stanhope M.J."/>
            <person name="Durkin A.S."/>
            <person name="Hostetler J."/>
            <person name="Kim M."/>
            <person name="Radune D."/>
            <person name="Singh I."/>
            <person name="Town C.D."/>
        </authorList>
    </citation>
    <scope>NUCLEOTIDE SEQUENCE [LARGE SCALE GENOMIC DNA]</scope>
    <source>
        <strain evidence="4">HS-6</strain>
    </source>
</reference>
<evidence type="ECO:0000313" key="5">
    <source>
        <dbReference type="Proteomes" id="UP000004322"/>
    </source>
</evidence>
<keyword evidence="2" id="KW-0472">Membrane</keyword>
<comment type="similarity">
    <text evidence="1">Belongs to the UPF0177 family.</text>
</comment>
<comment type="caution">
    <text evidence="4">The sequence shown here is derived from an EMBL/GenBank/DDBJ whole genome shotgun (WGS) entry which is preliminary data.</text>
</comment>
<keyword evidence="4" id="KW-0645">Protease</keyword>
<evidence type="ECO:0000256" key="2">
    <source>
        <dbReference type="SAM" id="Phobius"/>
    </source>
</evidence>
<feature type="transmembrane region" description="Helical" evidence="2">
    <location>
        <begin position="207"/>
        <end position="227"/>
    </location>
</feature>
<organism evidence="4 5">
    <name type="scientific">Streptococcus criceti HS-6</name>
    <dbReference type="NCBI Taxonomy" id="873449"/>
    <lineage>
        <taxon>Bacteria</taxon>
        <taxon>Bacillati</taxon>
        <taxon>Bacillota</taxon>
        <taxon>Bacilli</taxon>
        <taxon>Lactobacillales</taxon>
        <taxon>Streptococcaceae</taxon>
        <taxon>Streptococcus</taxon>
    </lineage>
</organism>
<keyword evidence="2" id="KW-1133">Transmembrane helix</keyword>
<feature type="transmembrane region" description="Helical" evidence="2">
    <location>
        <begin position="239"/>
        <end position="259"/>
    </location>
</feature>
<evidence type="ECO:0000259" key="3">
    <source>
        <dbReference type="Pfam" id="PF02517"/>
    </source>
</evidence>
<dbReference type="PANTHER" id="PTHR39430:SF1">
    <property type="entry name" value="PROTEASE"/>
    <property type="match status" value="1"/>
</dbReference>
<proteinExistence type="inferred from homology"/>
<keyword evidence="2" id="KW-0812">Transmembrane</keyword>
<dbReference type="InterPro" id="IPR003675">
    <property type="entry name" value="Rce1/LyrA-like_dom"/>
</dbReference>
<dbReference type="RefSeq" id="WP_004226294.1">
    <property type="nucleotide sequence ID" value="NZ_AEUV02000002.1"/>
</dbReference>
<feature type="transmembrane region" description="Helical" evidence="2">
    <location>
        <begin position="117"/>
        <end position="137"/>
    </location>
</feature>
<dbReference type="Proteomes" id="UP000004322">
    <property type="component" value="Unassembled WGS sequence"/>
</dbReference>
<accession>G5JMJ2</accession>
<feature type="transmembrane region" description="Helical" evidence="2">
    <location>
        <begin position="20"/>
        <end position="49"/>
    </location>
</feature>
<feature type="domain" description="CAAX prenyl protease 2/Lysostaphin resistance protein A-like" evidence="3">
    <location>
        <begin position="151"/>
        <end position="244"/>
    </location>
</feature>
<dbReference type="GO" id="GO:0080120">
    <property type="term" value="P:CAAX-box protein maturation"/>
    <property type="evidence" value="ECO:0007669"/>
    <property type="project" value="UniProtKB-ARBA"/>
</dbReference>
<dbReference type="STRING" id="873449.STRCR_1254"/>
<evidence type="ECO:0000256" key="1">
    <source>
        <dbReference type="ARBA" id="ARBA00009067"/>
    </source>
</evidence>
<protein>
    <submittedName>
        <fullName evidence="4">CAAX amino terminal protease family protein</fullName>
    </submittedName>
</protein>
<dbReference type="EMBL" id="AEUV02000002">
    <property type="protein sequence ID" value="EHI73822.1"/>
    <property type="molecule type" value="Genomic_DNA"/>
</dbReference>
<gene>
    <name evidence="4" type="ORF">STRCR_1254</name>
</gene>
<dbReference type="AlphaFoldDB" id="G5JMJ2"/>
<dbReference type="PANTHER" id="PTHR39430">
    <property type="entry name" value="MEMBRANE-ASSOCIATED PROTEASE-RELATED"/>
    <property type="match status" value="1"/>
</dbReference>